<comment type="caution">
    <text evidence="1">The sequence shown here is derived from an EMBL/GenBank/DDBJ whole genome shotgun (WGS) entry which is preliminary data.</text>
</comment>
<dbReference type="EMBL" id="JRES01000311">
    <property type="protein sequence ID" value="KNC32379.1"/>
    <property type="molecule type" value="Genomic_DNA"/>
</dbReference>
<organism evidence="1 2">
    <name type="scientific">Lucilia cuprina</name>
    <name type="common">Green bottle fly</name>
    <name type="synonym">Australian sheep blowfly</name>
    <dbReference type="NCBI Taxonomy" id="7375"/>
    <lineage>
        <taxon>Eukaryota</taxon>
        <taxon>Metazoa</taxon>
        <taxon>Ecdysozoa</taxon>
        <taxon>Arthropoda</taxon>
        <taxon>Hexapoda</taxon>
        <taxon>Insecta</taxon>
        <taxon>Pterygota</taxon>
        <taxon>Neoptera</taxon>
        <taxon>Endopterygota</taxon>
        <taxon>Diptera</taxon>
        <taxon>Brachycera</taxon>
        <taxon>Muscomorpha</taxon>
        <taxon>Oestroidea</taxon>
        <taxon>Calliphoridae</taxon>
        <taxon>Luciliinae</taxon>
        <taxon>Lucilia</taxon>
    </lineage>
</organism>
<accession>A0A0L0CLS4</accession>
<evidence type="ECO:0000313" key="1">
    <source>
        <dbReference type="EMBL" id="KNC32379.1"/>
    </source>
</evidence>
<dbReference type="AlphaFoldDB" id="A0A0L0CLS4"/>
<protein>
    <submittedName>
        <fullName evidence="1">Uncharacterized protein</fullName>
    </submittedName>
</protein>
<sequence>MGLRILIAREVYRNIQEESQVNEDMEETDVVQQLFI</sequence>
<dbReference type="Proteomes" id="UP000037069">
    <property type="component" value="Unassembled WGS sequence"/>
</dbReference>
<proteinExistence type="predicted"/>
<reference evidence="1 2" key="1">
    <citation type="journal article" date="2015" name="Nat. Commun.">
        <title>Lucilia cuprina genome unlocks parasitic fly biology to underpin future interventions.</title>
        <authorList>
            <person name="Anstead C.A."/>
            <person name="Korhonen P.K."/>
            <person name="Young N.D."/>
            <person name="Hall R.S."/>
            <person name="Jex A.R."/>
            <person name="Murali S.C."/>
            <person name="Hughes D.S."/>
            <person name="Lee S.F."/>
            <person name="Perry T."/>
            <person name="Stroehlein A.J."/>
            <person name="Ansell B.R."/>
            <person name="Breugelmans B."/>
            <person name="Hofmann A."/>
            <person name="Qu J."/>
            <person name="Dugan S."/>
            <person name="Lee S.L."/>
            <person name="Chao H."/>
            <person name="Dinh H."/>
            <person name="Han Y."/>
            <person name="Doddapaneni H.V."/>
            <person name="Worley K.C."/>
            <person name="Muzny D.M."/>
            <person name="Ioannidis P."/>
            <person name="Waterhouse R.M."/>
            <person name="Zdobnov E.M."/>
            <person name="James P.J."/>
            <person name="Bagnall N.H."/>
            <person name="Kotze A.C."/>
            <person name="Gibbs R.A."/>
            <person name="Richards S."/>
            <person name="Batterham P."/>
            <person name="Gasser R.B."/>
        </authorList>
    </citation>
    <scope>NUCLEOTIDE SEQUENCE [LARGE SCALE GENOMIC DNA]</scope>
    <source>
        <strain evidence="1 2">LS</strain>
        <tissue evidence="1">Full body</tissue>
    </source>
</reference>
<name>A0A0L0CLS4_LUCCU</name>
<gene>
    <name evidence="1" type="ORF">FF38_10705</name>
</gene>
<evidence type="ECO:0000313" key="2">
    <source>
        <dbReference type="Proteomes" id="UP000037069"/>
    </source>
</evidence>
<keyword evidence="2" id="KW-1185">Reference proteome</keyword>